<dbReference type="OrthoDB" id="2199615at2"/>
<evidence type="ECO:0000313" key="2">
    <source>
        <dbReference type="EMBL" id="SFA99745.1"/>
    </source>
</evidence>
<dbReference type="AlphaFoldDB" id="A0A1I0XFD0"/>
<evidence type="ECO:0000313" key="3">
    <source>
        <dbReference type="Proteomes" id="UP000198619"/>
    </source>
</evidence>
<evidence type="ECO:0008006" key="4">
    <source>
        <dbReference type="Google" id="ProtNLM"/>
    </source>
</evidence>
<sequence length="375" mass="43796">MRIIINEIKKIFNIKMILLMIVGVLILYKLYASFEIEYFPNGRPDGDTYRITIEMLNKYGTSMDEDEFKDLKIWREEKEIEADKYLSSREEFTSLNIDTYKKFQEKDHEEIHELSNKIFFKEGVDVFWELQGMDSLIGLYEHKDSVIDKSQKKALENRELEIIEKESNESILTNIIFDNYNNFIGGFALIILFSIIFMLCLIFIKDRVNKVEYLQYTSFVGRGLFKKKIIAGVISSLLLTTLFIAIAFKLYAGNNTSMFYNCNINGFYNHTFWYDLTFYQYIVITVVLTYILSVITALITMYLSSMATSYIKVIAMIVPIGGSLVYLGYNSIITKGMFVYVSQFKTPIIYAVLIISTCILIVKKLRRTKRVDILY</sequence>
<feature type="transmembrane region" description="Helical" evidence="1">
    <location>
        <begin position="229"/>
        <end position="251"/>
    </location>
</feature>
<name>A0A1I0XFD0_9CLOT</name>
<keyword evidence="1" id="KW-0472">Membrane</keyword>
<evidence type="ECO:0000256" key="1">
    <source>
        <dbReference type="SAM" id="Phobius"/>
    </source>
</evidence>
<proteinExistence type="predicted"/>
<protein>
    <recommendedName>
        <fullName evidence="4">ABC-2 family transporter protein</fullName>
    </recommendedName>
</protein>
<accession>A0A1I0XFD0</accession>
<feature type="transmembrane region" description="Helical" evidence="1">
    <location>
        <begin position="310"/>
        <end position="328"/>
    </location>
</feature>
<dbReference type="RefSeq" id="WP_090040014.1">
    <property type="nucleotide sequence ID" value="NZ_FOKI01000008.1"/>
</dbReference>
<organism evidence="2 3">
    <name type="scientific">Clostridium frigidicarnis</name>
    <dbReference type="NCBI Taxonomy" id="84698"/>
    <lineage>
        <taxon>Bacteria</taxon>
        <taxon>Bacillati</taxon>
        <taxon>Bacillota</taxon>
        <taxon>Clostridia</taxon>
        <taxon>Eubacteriales</taxon>
        <taxon>Clostridiaceae</taxon>
        <taxon>Clostridium</taxon>
    </lineage>
</organism>
<feature type="transmembrane region" description="Helical" evidence="1">
    <location>
        <begin position="278"/>
        <end position="303"/>
    </location>
</feature>
<feature type="transmembrane region" description="Helical" evidence="1">
    <location>
        <begin position="183"/>
        <end position="204"/>
    </location>
</feature>
<gene>
    <name evidence="2" type="ORF">SAMN04488528_100879</name>
</gene>
<feature type="transmembrane region" description="Helical" evidence="1">
    <location>
        <begin position="12"/>
        <end position="31"/>
    </location>
</feature>
<dbReference type="Proteomes" id="UP000198619">
    <property type="component" value="Unassembled WGS sequence"/>
</dbReference>
<keyword evidence="1" id="KW-1133">Transmembrane helix</keyword>
<keyword evidence="1" id="KW-0812">Transmembrane</keyword>
<dbReference type="STRING" id="84698.SAMN04488528_100879"/>
<keyword evidence="3" id="KW-1185">Reference proteome</keyword>
<dbReference type="EMBL" id="FOKI01000008">
    <property type="protein sequence ID" value="SFA99745.1"/>
    <property type="molecule type" value="Genomic_DNA"/>
</dbReference>
<feature type="transmembrane region" description="Helical" evidence="1">
    <location>
        <begin position="348"/>
        <end position="365"/>
    </location>
</feature>
<reference evidence="2 3" key="1">
    <citation type="submission" date="2016-10" db="EMBL/GenBank/DDBJ databases">
        <authorList>
            <person name="de Groot N.N."/>
        </authorList>
    </citation>
    <scope>NUCLEOTIDE SEQUENCE [LARGE SCALE GENOMIC DNA]</scope>
    <source>
        <strain evidence="2 3">DSM 12271</strain>
    </source>
</reference>